<feature type="region of interest" description="Disordered" evidence="1">
    <location>
        <begin position="88"/>
        <end position="137"/>
    </location>
</feature>
<organism evidence="2 3">
    <name type="scientific">Carassius auratus</name>
    <name type="common">Goldfish</name>
    <dbReference type="NCBI Taxonomy" id="7957"/>
    <lineage>
        <taxon>Eukaryota</taxon>
        <taxon>Metazoa</taxon>
        <taxon>Chordata</taxon>
        <taxon>Craniata</taxon>
        <taxon>Vertebrata</taxon>
        <taxon>Euteleostomi</taxon>
        <taxon>Actinopterygii</taxon>
        <taxon>Neopterygii</taxon>
        <taxon>Teleostei</taxon>
        <taxon>Ostariophysi</taxon>
        <taxon>Cypriniformes</taxon>
        <taxon>Cyprinidae</taxon>
        <taxon>Cyprininae</taxon>
        <taxon>Carassius</taxon>
    </lineage>
</organism>
<dbReference type="Proteomes" id="UP000515129">
    <property type="component" value="Chromosome 45"/>
</dbReference>
<feature type="region of interest" description="Disordered" evidence="1">
    <location>
        <begin position="545"/>
        <end position="564"/>
    </location>
</feature>
<feature type="region of interest" description="Disordered" evidence="1">
    <location>
        <begin position="299"/>
        <end position="320"/>
    </location>
</feature>
<name>A0A6P6LX91_CARAU</name>
<sequence length="583" mass="66011">MALFRSLFKWIQCYVHCIPKRRTKKEVQRWTVPEWAPMEGVSRPFDVGNIGQIKKNTKEGQKDEMMMKGWSENEEIRQAEEKRKIMVTGSEHETNREDKEKRNKKMKEEETKDPTPLRIEVKPQPTPPATEIKTLAGSPFIKSSVEEPLVAKRVPRHLPPLATETRSLSSREEPLLVQRVSQHPALPAIEVKHLPGSSFIKSSVEEPPLSMAELPVQSASQYPSPQPQAIESRPLQSVDTPLMVQEVSRHFAPKATETKPLRRSFVVDPEMVPKTSRHQAQPATESWAVPQKLTLKQIRSMSRSTSSKSPEGEPPMVHRASLNLVPPAIKSTPLQPVAERLMIQRTSRHFAPKPAGSFVQGPKMVQRASQHLAPPAEGPSWAEPTPESLSHSVEKQSTDRVMVPPRQIPKCVEVKPKSAASLLVLMDIESGDDEFVEHTETQIPFREIEKADHEQTLDAVVKQKGKFEKVHPKVLEQSSDSGKKTCGDSKAEALQKELDERLTRLFCVDYNHGPKKENQQCLKGQEKPKTKGKIRAGPFSWAEKKLKRLNKEKKSEKDGKTQNDLFEEFLKDPKSLFNIQPYL</sequence>
<dbReference type="AlphaFoldDB" id="A0A6P6LX91"/>
<feature type="compositionally biased region" description="Basic and acidic residues" evidence="1">
    <location>
        <begin position="88"/>
        <end position="121"/>
    </location>
</feature>
<feature type="region of interest" description="Disordered" evidence="1">
    <location>
        <begin position="518"/>
        <end position="538"/>
    </location>
</feature>
<reference evidence="3" key="1">
    <citation type="submission" date="2025-08" db="UniProtKB">
        <authorList>
            <consortium name="RefSeq"/>
        </authorList>
    </citation>
    <scope>IDENTIFICATION</scope>
    <source>
        <strain evidence="3">Wakin</strain>
        <tissue evidence="3">Muscle</tissue>
    </source>
</reference>
<evidence type="ECO:0000256" key="1">
    <source>
        <dbReference type="SAM" id="MobiDB-lite"/>
    </source>
</evidence>
<feature type="region of interest" description="Disordered" evidence="1">
    <location>
        <begin position="211"/>
        <end position="231"/>
    </location>
</feature>
<dbReference type="KEGG" id="caua:113062709"/>
<feature type="compositionally biased region" description="Basic and acidic residues" evidence="1">
    <location>
        <begin position="552"/>
        <end position="561"/>
    </location>
</feature>
<keyword evidence="2" id="KW-1185">Reference proteome</keyword>
<protein>
    <submittedName>
        <fullName evidence="3">Protein transport protein SEC31-like</fullName>
    </submittedName>
</protein>
<feature type="compositionally biased region" description="Basic and acidic residues" evidence="1">
    <location>
        <begin position="518"/>
        <end position="529"/>
    </location>
</feature>
<feature type="compositionally biased region" description="Low complexity" evidence="1">
    <location>
        <begin position="300"/>
        <end position="309"/>
    </location>
</feature>
<accession>A0A6P6LX91</accession>
<feature type="region of interest" description="Disordered" evidence="1">
    <location>
        <begin position="366"/>
        <end position="400"/>
    </location>
</feature>
<dbReference type="GeneID" id="113062709"/>
<dbReference type="RefSeq" id="XP_026088462.1">
    <property type="nucleotide sequence ID" value="XM_026232677.1"/>
</dbReference>
<evidence type="ECO:0000313" key="2">
    <source>
        <dbReference type="Proteomes" id="UP000515129"/>
    </source>
</evidence>
<proteinExistence type="predicted"/>
<gene>
    <name evidence="3" type="primary">LOC113062709</name>
</gene>
<evidence type="ECO:0000313" key="3">
    <source>
        <dbReference type="RefSeq" id="XP_026088462.1"/>
    </source>
</evidence>